<dbReference type="Proteomes" id="UP000434957">
    <property type="component" value="Unassembled WGS sequence"/>
</dbReference>
<evidence type="ECO:0000313" key="2">
    <source>
        <dbReference type="EMBL" id="KAE9013413.1"/>
    </source>
</evidence>
<dbReference type="EMBL" id="QXFV01002087">
    <property type="protein sequence ID" value="KAE8993067.1"/>
    <property type="molecule type" value="Genomic_DNA"/>
</dbReference>
<gene>
    <name evidence="1" type="ORF">PR001_g20767</name>
    <name evidence="2" type="ORF">PR002_g14514</name>
    <name evidence="3" type="ORF">PR003_g22127</name>
</gene>
<name>A0A6A4D6I2_9STRA</name>
<dbReference type="AlphaFoldDB" id="A0A6A4D6I2"/>
<reference evidence="3 5" key="1">
    <citation type="submission" date="2018-08" db="EMBL/GenBank/DDBJ databases">
        <title>Genomic investigation of the strawberry pathogen Phytophthora fragariae indicates pathogenicity is determined by transcriptional variation in three key races.</title>
        <authorList>
            <person name="Adams T.M."/>
            <person name="Armitage A.D."/>
            <person name="Sobczyk M.K."/>
            <person name="Bates H.J."/>
            <person name="Dunwell J.M."/>
            <person name="Nellist C.F."/>
            <person name="Harrison R.J."/>
        </authorList>
    </citation>
    <scope>NUCLEOTIDE SEQUENCE [LARGE SCALE GENOMIC DNA]</scope>
    <source>
        <strain evidence="1 4">SCRP249</strain>
        <strain evidence="2 6">SCRP324</strain>
        <strain evidence="3 5">SCRP333</strain>
    </source>
</reference>
<comment type="caution">
    <text evidence="3">The sequence shown here is derived from an EMBL/GenBank/DDBJ whole genome shotgun (WGS) entry which is preliminary data.</text>
</comment>
<dbReference type="EMBL" id="QXFT01002154">
    <property type="protein sequence ID" value="KAE9302960.1"/>
    <property type="molecule type" value="Genomic_DNA"/>
</dbReference>
<sequence length="257" mass="29285">MIQADVNPWLPSQISELAMVTMLINHLFPALPSTPGWLFPQVDPGKRQQYTSSDYCADLIAEANGRALLDAAPWEVLEGTGSAIFLETDVGGRLGAAIQRYSSHEAESLQSYWESTHSFPITHAMVKQHPWLAVYRKERNNRRSHAGNRWKAFLELLILVMREGWCDLDLLLDPFFLHFPKRSETVTWFPGLTARQANLADPNLHRCEPVDLLVALDEDNSVDPWRNHYRDLPQQHPANSISRLTDKFFGVQARDAE</sequence>
<evidence type="ECO:0000313" key="3">
    <source>
        <dbReference type="EMBL" id="KAE9302960.1"/>
    </source>
</evidence>
<dbReference type="Proteomes" id="UP000429607">
    <property type="component" value="Unassembled WGS sequence"/>
</dbReference>
<dbReference type="Proteomes" id="UP000435112">
    <property type="component" value="Unassembled WGS sequence"/>
</dbReference>
<evidence type="ECO:0000313" key="1">
    <source>
        <dbReference type="EMBL" id="KAE8993067.1"/>
    </source>
</evidence>
<dbReference type="EMBL" id="QXFU01001011">
    <property type="protein sequence ID" value="KAE9013413.1"/>
    <property type="molecule type" value="Genomic_DNA"/>
</dbReference>
<accession>A0A6A4D6I2</accession>
<protein>
    <submittedName>
        <fullName evidence="3">Uncharacterized protein</fullName>
    </submittedName>
</protein>
<evidence type="ECO:0000313" key="4">
    <source>
        <dbReference type="Proteomes" id="UP000429607"/>
    </source>
</evidence>
<evidence type="ECO:0000313" key="5">
    <source>
        <dbReference type="Proteomes" id="UP000434957"/>
    </source>
</evidence>
<evidence type="ECO:0000313" key="6">
    <source>
        <dbReference type="Proteomes" id="UP000435112"/>
    </source>
</evidence>
<proteinExistence type="predicted"/>
<organism evidence="3 5">
    <name type="scientific">Phytophthora rubi</name>
    <dbReference type="NCBI Taxonomy" id="129364"/>
    <lineage>
        <taxon>Eukaryota</taxon>
        <taxon>Sar</taxon>
        <taxon>Stramenopiles</taxon>
        <taxon>Oomycota</taxon>
        <taxon>Peronosporomycetes</taxon>
        <taxon>Peronosporales</taxon>
        <taxon>Peronosporaceae</taxon>
        <taxon>Phytophthora</taxon>
    </lineage>
</organism>
<keyword evidence="5" id="KW-1185">Reference proteome</keyword>
<dbReference type="OrthoDB" id="125247at2759"/>